<dbReference type="EMBL" id="JRYB01000001">
    <property type="protein sequence ID" value="OIJ44412.1"/>
    <property type="molecule type" value="Genomic_DNA"/>
</dbReference>
<dbReference type="Pfam" id="PF13727">
    <property type="entry name" value="CoA_binding_3"/>
    <property type="match status" value="1"/>
</dbReference>
<accession>A0A1S2NJ23</accession>
<organism evidence="4 5">
    <name type="scientific">Massilia timonae</name>
    <dbReference type="NCBI Taxonomy" id="47229"/>
    <lineage>
        <taxon>Bacteria</taxon>
        <taxon>Pseudomonadati</taxon>
        <taxon>Pseudomonadota</taxon>
        <taxon>Betaproteobacteria</taxon>
        <taxon>Burkholderiales</taxon>
        <taxon>Oxalobacteraceae</taxon>
        <taxon>Telluria group</taxon>
        <taxon>Massilia</taxon>
    </lineage>
</organism>
<dbReference type="SUPFAM" id="SSF51735">
    <property type="entry name" value="NAD(P)-binding Rossmann-fold domains"/>
    <property type="match status" value="1"/>
</dbReference>
<dbReference type="Pfam" id="PF02719">
    <property type="entry name" value="Polysacc_synt_2"/>
    <property type="match status" value="1"/>
</dbReference>
<dbReference type="AlphaFoldDB" id="A0A1S2NJ23"/>
<feature type="transmembrane region" description="Helical" evidence="2">
    <location>
        <begin position="36"/>
        <end position="59"/>
    </location>
</feature>
<feature type="transmembrane region" description="Helical" evidence="2">
    <location>
        <begin position="101"/>
        <end position="122"/>
    </location>
</feature>
<dbReference type="InterPro" id="IPR029063">
    <property type="entry name" value="SAM-dependent_MTases_sf"/>
</dbReference>
<dbReference type="InterPro" id="IPR036291">
    <property type="entry name" value="NAD(P)-bd_dom_sf"/>
</dbReference>
<evidence type="ECO:0000259" key="3">
    <source>
        <dbReference type="Pfam" id="PF02719"/>
    </source>
</evidence>
<evidence type="ECO:0000313" key="5">
    <source>
        <dbReference type="Proteomes" id="UP000180246"/>
    </source>
</evidence>
<sequence>MSFSFSEKPIAMSIQRHTLSHQFCARIVSMHRTAKAALAIAVDLVALPVCFLIAMILRGGDLQLAKQFSPGSYLLVAVLTIAAFWLSDLYRAVIRFIDHRLLTLTGLALGIAVLCAYLTLVFLNEARFPRSALAIYWFIAFSYVVMSRIGVRKLLRSKRGPCAGKALAVAIYGAGEAGARLAQTMRDGDEYRPLCFFDDKHALNERTVAGLRVFHTSRLVELGAALGIRTIVIALPAAAPERLRELMQRLGQAGVPTKILTRLVDLADDKASDKSVLRDAIREIKFEDLLGRPPVPPRLDLFARCVRGKGVLVTGAGGSIGSELCRQIVTLSPARLHLIDHSEYALYTIRQELAARFPDLPIHAHLGSVCNADLVERVLAAGGIDTIYHAAAYKHVPLVETNIVEGLRNNVLGAQIIAAGAAHHGVQTCVLISSDKAVRPTNIMGASKRIAELIFQAAAARAAGGYAPGDGAGTGAANGPAHATGNRTGTTFCMVRFGNVLGSSGSVIPLFQRQITRGGPVTITHPEVSRYFMLIPEAAQLVIQAGAMAKGGDVFVLDMGEPVRILDLARTMIAMHGLTERTPQQPRGDIEIQFIGLFPGEKLHEELLTDGTVFPSEHPRIMRMKESALRPNVLETCITCLMMACETHERGPIESMVKAIVSEYLPSTPAPLPQAPAEEPAPAGLIRRFVPFRI</sequence>
<feature type="transmembrane region" description="Helical" evidence="2">
    <location>
        <begin position="134"/>
        <end position="151"/>
    </location>
</feature>
<dbReference type="GO" id="GO:0016853">
    <property type="term" value="F:isomerase activity"/>
    <property type="evidence" value="ECO:0007669"/>
    <property type="project" value="UniProtKB-KW"/>
</dbReference>
<dbReference type="Proteomes" id="UP000180246">
    <property type="component" value="Unassembled WGS sequence"/>
</dbReference>
<evidence type="ECO:0000313" key="4">
    <source>
        <dbReference type="EMBL" id="OIJ44412.1"/>
    </source>
</evidence>
<keyword evidence="2" id="KW-0472">Membrane</keyword>
<feature type="domain" description="Polysaccharide biosynthesis protein CapD-like" evidence="3">
    <location>
        <begin position="311"/>
        <end position="625"/>
    </location>
</feature>
<keyword evidence="2" id="KW-0812">Transmembrane</keyword>
<feature type="transmembrane region" description="Helical" evidence="2">
    <location>
        <begin position="71"/>
        <end position="89"/>
    </location>
</feature>
<dbReference type="PANTHER" id="PTHR43318">
    <property type="entry name" value="UDP-N-ACETYLGLUCOSAMINE 4,6-DEHYDRATASE"/>
    <property type="match status" value="1"/>
</dbReference>
<keyword evidence="2" id="KW-1133">Transmembrane helix</keyword>
<name>A0A1S2NJ23_9BURK</name>
<reference evidence="4 5" key="1">
    <citation type="submission" date="2014-10" db="EMBL/GenBank/DDBJ databases">
        <authorList>
            <person name="Seo M.-J."/>
            <person name="Seok Y.J."/>
            <person name="Cha I.-T."/>
        </authorList>
    </citation>
    <scope>NUCLEOTIDE SEQUENCE [LARGE SCALE GENOMIC DNA]</scope>
    <source>
        <strain evidence="4 5">NEU</strain>
    </source>
</reference>
<proteinExistence type="inferred from homology"/>
<evidence type="ECO:0000256" key="1">
    <source>
        <dbReference type="ARBA" id="ARBA00007430"/>
    </source>
</evidence>
<comment type="caution">
    <text evidence="4">The sequence shown here is derived from an EMBL/GenBank/DDBJ whole genome shotgun (WGS) entry which is preliminary data.</text>
</comment>
<evidence type="ECO:0000256" key="2">
    <source>
        <dbReference type="SAM" id="Phobius"/>
    </source>
</evidence>
<dbReference type="SUPFAM" id="SSF53335">
    <property type="entry name" value="S-adenosyl-L-methionine-dependent methyltransferases"/>
    <property type="match status" value="1"/>
</dbReference>
<dbReference type="InterPro" id="IPR003869">
    <property type="entry name" value="Polysac_CapD-like"/>
</dbReference>
<dbReference type="Gene3D" id="3.40.50.720">
    <property type="entry name" value="NAD(P)-binding Rossmann-like Domain"/>
    <property type="match status" value="2"/>
</dbReference>
<dbReference type="InterPro" id="IPR051203">
    <property type="entry name" value="Polysaccharide_Synthase-Rel"/>
</dbReference>
<keyword evidence="4" id="KW-0413">Isomerase</keyword>
<protein>
    <submittedName>
        <fullName evidence="4">3-beta hydroxysteroid dehydrogenase/isomerase family protein</fullName>
    </submittedName>
</protein>
<dbReference type="PANTHER" id="PTHR43318:SF1">
    <property type="entry name" value="POLYSACCHARIDE BIOSYNTHESIS PROTEIN EPSC-RELATED"/>
    <property type="match status" value="1"/>
</dbReference>
<gene>
    <name evidence="4" type="ORF">LO55_4618</name>
</gene>
<dbReference type="CDD" id="cd05237">
    <property type="entry name" value="UDP_invert_4-6DH_SDR_e"/>
    <property type="match status" value="1"/>
</dbReference>
<comment type="similarity">
    <text evidence="1">Belongs to the polysaccharide synthase family.</text>
</comment>
<feature type="transmembrane region" description="Helical" evidence="2">
    <location>
        <begin position="219"/>
        <end position="239"/>
    </location>
</feature>